<sequence>MVHHKISFCTVCMNRAMHIKNTLLKNIKDNADYPDVEFILLDYNSGDDLYTWAKSELQPYIDNGILTYYRTTDPLYFHMSHSKNMALRLATGDILCSLDADNYTGVGFATYINKQFSKDRNIFLAPPFIGREKRWWDVQGRVCLAQDDFYHFRGYDEQVMDYGYDDKDLKSRMEKSGKKRITIKDTRFLNAIKHDDQLRIADGFSTKKTKELFISAVGNETSEIIYLQDNDAFERFFINNEDELRPRKMYTGKYQLEAAGIKLLKTNGKGFMNLTQHTDDHLVSNDNRNFYRVTSGSLREVFLLERAIYMGKKIYFHNRKNRHAININGFGQGKVYKNFSEEEIILH</sequence>
<dbReference type="Proteomes" id="UP000468388">
    <property type="component" value="Unassembled WGS sequence"/>
</dbReference>
<dbReference type="InterPro" id="IPR001173">
    <property type="entry name" value="Glyco_trans_2-like"/>
</dbReference>
<evidence type="ECO:0000313" key="2">
    <source>
        <dbReference type="EMBL" id="MVT42819.1"/>
    </source>
</evidence>
<reference evidence="2 3" key="1">
    <citation type="submission" date="2019-12" db="EMBL/GenBank/DDBJ databases">
        <title>The draft genomic sequence of strain Chitinophaga oryziterrae JCM 16595.</title>
        <authorList>
            <person name="Zhang X."/>
        </authorList>
    </citation>
    <scope>NUCLEOTIDE SEQUENCE [LARGE SCALE GENOMIC DNA]</scope>
    <source>
        <strain evidence="2 3">JCM 16595</strain>
    </source>
</reference>
<comment type="caution">
    <text evidence="2">The sequence shown here is derived from an EMBL/GenBank/DDBJ whole genome shotgun (WGS) entry which is preliminary data.</text>
</comment>
<feature type="domain" description="Glycosyltransferase 2-like" evidence="1">
    <location>
        <begin position="7"/>
        <end position="127"/>
    </location>
</feature>
<dbReference type="InterPro" id="IPR029044">
    <property type="entry name" value="Nucleotide-diphossugar_trans"/>
</dbReference>
<name>A0A6N8JET8_9BACT</name>
<organism evidence="2 3">
    <name type="scientific">Chitinophaga oryziterrae</name>
    <dbReference type="NCBI Taxonomy" id="1031224"/>
    <lineage>
        <taxon>Bacteria</taxon>
        <taxon>Pseudomonadati</taxon>
        <taxon>Bacteroidota</taxon>
        <taxon>Chitinophagia</taxon>
        <taxon>Chitinophagales</taxon>
        <taxon>Chitinophagaceae</taxon>
        <taxon>Chitinophaga</taxon>
    </lineage>
</organism>
<dbReference type="CDD" id="cd00761">
    <property type="entry name" value="Glyco_tranf_GTA_type"/>
    <property type="match status" value="1"/>
</dbReference>
<dbReference type="AlphaFoldDB" id="A0A6N8JET8"/>
<evidence type="ECO:0000259" key="1">
    <source>
        <dbReference type="Pfam" id="PF00535"/>
    </source>
</evidence>
<dbReference type="Gene3D" id="3.90.550.10">
    <property type="entry name" value="Spore Coat Polysaccharide Biosynthesis Protein SpsA, Chain A"/>
    <property type="match status" value="1"/>
</dbReference>
<proteinExistence type="predicted"/>
<dbReference type="RefSeq" id="WP_276611825.1">
    <property type="nucleotide sequence ID" value="NZ_BAAAZB010000002.1"/>
</dbReference>
<keyword evidence="3" id="KW-1185">Reference proteome</keyword>
<accession>A0A6N8JET8</accession>
<protein>
    <submittedName>
        <fullName evidence="2">Glycosyltransferase</fullName>
    </submittedName>
</protein>
<keyword evidence="2" id="KW-0808">Transferase</keyword>
<dbReference type="SUPFAM" id="SSF53448">
    <property type="entry name" value="Nucleotide-diphospho-sugar transferases"/>
    <property type="match status" value="1"/>
</dbReference>
<gene>
    <name evidence="2" type="ORF">GO495_19650</name>
</gene>
<evidence type="ECO:0000313" key="3">
    <source>
        <dbReference type="Proteomes" id="UP000468388"/>
    </source>
</evidence>
<dbReference type="Pfam" id="PF00535">
    <property type="entry name" value="Glycos_transf_2"/>
    <property type="match status" value="1"/>
</dbReference>
<dbReference type="EMBL" id="WRXO01000005">
    <property type="protein sequence ID" value="MVT42819.1"/>
    <property type="molecule type" value="Genomic_DNA"/>
</dbReference>
<dbReference type="GO" id="GO:0016740">
    <property type="term" value="F:transferase activity"/>
    <property type="evidence" value="ECO:0007669"/>
    <property type="project" value="UniProtKB-KW"/>
</dbReference>